<dbReference type="GO" id="GO:0008033">
    <property type="term" value="P:tRNA processing"/>
    <property type="evidence" value="ECO:0007669"/>
    <property type="project" value="UniProtKB-KW"/>
</dbReference>
<reference evidence="6 7" key="1">
    <citation type="journal article" date="2016" name="Nat. Commun.">
        <title>Thousands of microbial genomes shed light on interconnected biogeochemical processes in an aquifer system.</title>
        <authorList>
            <person name="Anantharaman K."/>
            <person name="Brown C.T."/>
            <person name="Hug L.A."/>
            <person name="Sharon I."/>
            <person name="Castelle C.J."/>
            <person name="Probst A.J."/>
            <person name="Thomas B.C."/>
            <person name="Singh A."/>
            <person name="Wilkins M.J."/>
            <person name="Karaoz U."/>
            <person name="Brodie E.L."/>
            <person name="Williams K.H."/>
            <person name="Hubbard S.S."/>
            <person name="Banfield J.F."/>
        </authorList>
    </citation>
    <scope>NUCLEOTIDE SEQUENCE [LARGE SCALE GENOMIC DNA]</scope>
</reference>
<accession>A0A1F5FWJ7</accession>
<dbReference type="EMBL" id="MFAU01000036">
    <property type="protein sequence ID" value="OGD83914.1"/>
    <property type="molecule type" value="Genomic_DNA"/>
</dbReference>
<evidence type="ECO:0000256" key="3">
    <source>
        <dbReference type="ARBA" id="ARBA00022759"/>
    </source>
</evidence>
<dbReference type="GO" id="GO:0004526">
    <property type="term" value="F:ribonuclease P activity"/>
    <property type="evidence" value="ECO:0007669"/>
    <property type="project" value="InterPro"/>
</dbReference>
<dbReference type="Proteomes" id="UP000179252">
    <property type="component" value="Unassembled WGS sequence"/>
</dbReference>
<dbReference type="SUPFAM" id="SSF54211">
    <property type="entry name" value="Ribosomal protein S5 domain 2-like"/>
    <property type="match status" value="1"/>
</dbReference>
<organism evidence="6 7">
    <name type="scientific">Candidatus Curtissbacteria bacterium RBG_13_40_7</name>
    <dbReference type="NCBI Taxonomy" id="1797706"/>
    <lineage>
        <taxon>Bacteria</taxon>
        <taxon>Candidatus Curtissiibacteriota</taxon>
    </lineage>
</organism>
<gene>
    <name evidence="6" type="ORF">A2165_00330</name>
</gene>
<dbReference type="Gene3D" id="3.30.230.10">
    <property type="match status" value="1"/>
</dbReference>
<keyword evidence="4" id="KW-0378">Hydrolase</keyword>
<keyword evidence="3" id="KW-0255">Endonuclease</keyword>
<keyword evidence="2" id="KW-0540">Nuclease</keyword>
<name>A0A1F5FWJ7_9BACT</name>
<keyword evidence="1" id="KW-0819">tRNA processing</keyword>
<protein>
    <submittedName>
        <fullName evidence="6">Uncharacterized protein</fullName>
    </submittedName>
</protein>
<dbReference type="AlphaFoldDB" id="A0A1F5FWJ7"/>
<evidence type="ECO:0000256" key="2">
    <source>
        <dbReference type="ARBA" id="ARBA00022722"/>
    </source>
</evidence>
<evidence type="ECO:0000313" key="7">
    <source>
        <dbReference type="Proteomes" id="UP000179252"/>
    </source>
</evidence>
<dbReference type="InterPro" id="IPR000100">
    <property type="entry name" value="RNase_P"/>
</dbReference>
<evidence type="ECO:0000313" key="6">
    <source>
        <dbReference type="EMBL" id="OGD83914.1"/>
    </source>
</evidence>
<dbReference type="Pfam" id="PF00825">
    <property type="entry name" value="Ribonuclease_P"/>
    <property type="match status" value="1"/>
</dbReference>
<dbReference type="InterPro" id="IPR014721">
    <property type="entry name" value="Ribsml_uS5_D2-typ_fold_subgr"/>
</dbReference>
<dbReference type="GO" id="GO:0000049">
    <property type="term" value="F:tRNA binding"/>
    <property type="evidence" value="ECO:0007669"/>
    <property type="project" value="InterPro"/>
</dbReference>
<keyword evidence="5" id="KW-0694">RNA-binding</keyword>
<sequence>MVLDEECARQAVRMFLPEDEPKADTNSHPNKIIRWMNLSNTTRVSTEWVLLKLKRVPTVSKTVIVITKKIAPKAVDRNRIKRIISEALRDRIGKIEGELVLIVKKNIAHFKKQEASLIIGELLKKLK</sequence>
<dbReference type="InterPro" id="IPR020568">
    <property type="entry name" value="Ribosomal_Su5_D2-typ_SF"/>
</dbReference>
<proteinExistence type="predicted"/>
<evidence type="ECO:0000256" key="4">
    <source>
        <dbReference type="ARBA" id="ARBA00022801"/>
    </source>
</evidence>
<evidence type="ECO:0000256" key="5">
    <source>
        <dbReference type="ARBA" id="ARBA00022884"/>
    </source>
</evidence>
<evidence type="ECO:0000256" key="1">
    <source>
        <dbReference type="ARBA" id="ARBA00022694"/>
    </source>
</evidence>
<comment type="caution">
    <text evidence="6">The sequence shown here is derived from an EMBL/GenBank/DDBJ whole genome shotgun (WGS) entry which is preliminary data.</text>
</comment>